<dbReference type="Proteomes" id="UP000606889">
    <property type="component" value="Unassembled WGS sequence"/>
</dbReference>
<evidence type="ECO:0000256" key="1">
    <source>
        <dbReference type="SAM" id="Phobius"/>
    </source>
</evidence>
<dbReference type="EMBL" id="JACOON010000001">
    <property type="protein sequence ID" value="MBC5646896.1"/>
    <property type="molecule type" value="Genomic_DNA"/>
</dbReference>
<evidence type="ECO:0000313" key="2">
    <source>
        <dbReference type="EMBL" id="MBC5646896.1"/>
    </source>
</evidence>
<sequence>MEFFANITIVQVIGLVVLAAGAVFSFTAKHIAKRFRYEHTDLVLKFVGLGVAIAGFLMIFI</sequence>
<feature type="transmembrane region" description="Helical" evidence="1">
    <location>
        <begin position="6"/>
        <end position="28"/>
    </location>
</feature>
<feature type="transmembrane region" description="Helical" evidence="1">
    <location>
        <begin position="40"/>
        <end position="60"/>
    </location>
</feature>
<keyword evidence="1" id="KW-1133">Transmembrane helix</keyword>
<keyword evidence="1" id="KW-0472">Membrane</keyword>
<comment type="caution">
    <text evidence="2">The sequence shown here is derived from an EMBL/GenBank/DDBJ whole genome shotgun (WGS) entry which is preliminary data.</text>
</comment>
<organism evidence="2 3">
    <name type="scientific">Christensenella tenuis</name>
    <dbReference type="NCBI Taxonomy" id="2763033"/>
    <lineage>
        <taxon>Bacteria</taxon>
        <taxon>Bacillati</taxon>
        <taxon>Bacillota</taxon>
        <taxon>Clostridia</taxon>
        <taxon>Christensenellales</taxon>
        <taxon>Christensenellaceae</taxon>
        <taxon>Christensenella</taxon>
    </lineage>
</organism>
<protein>
    <submittedName>
        <fullName evidence="2">Uncharacterized protein</fullName>
    </submittedName>
</protein>
<proteinExistence type="predicted"/>
<name>A0ABR7EC12_9FIRM</name>
<evidence type="ECO:0000313" key="3">
    <source>
        <dbReference type="Proteomes" id="UP000606889"/>
    </source>
</evidence>
<keyword evidence="3" id="KW-1185">Reference proteome</keyword>
<gene>
    <name evidence="2" type="ORF">H8S18_00865</name>
</gene>
<keyword evidence="1" id="KW-0812">Transmembrane</keyword>
<reference evidence="2 3" key="1">
    <citation type="submission" date="2020-08" db="EMBL/GenBank/DDBJ databases">
        <title>Genome public.</title>
        <authorList>
            <person name="Liu C."/>
            <person name="Sun Q."/>
        </authorList>
    </citation>
    <scope>NUCLEOTIDE SEQUENCE [LARGE SCALE GENOMIC DNA]</scope>
    <source>
        <strain evidence="2 3">NSJ-35</strain>
    </source>
</reference>
<dbReference type="RefSeq" id="WP_186856429.1">
    <property type="nucleotide sequence ID" value="NZ_JACOON010000001.1"/>
</dbReference>
<accession>A0ABR7EC12</accession>